<organism evidence="4 5">
    <name type="scientific">Vanilla planifolia</name>
    <name type="common">Vanilla</name>
    <dbReference type="NCBI Taxonomy" id="51239"/>
    <lineage>
        <taxon>Eukaryota</taxon>
        <taxon>Viridiplantae</taxon>
        <taxon>Streptophyta</taxon>
        <taxon>Embryophyta</taxon>
        <taxon>Tracheophyta</taxon>
        <taxon>Spermatophyta</taxon>
        <taxon>Magnoliopsida</taxon>
        <taxon>Liliopsida</taxon>
        <taxon>Asparagales</taxon>
        <taxon>Orchidaceae</taxon>
        <taxon>Vanilloideae</taxon>
        <taxon>Vanilleae</taxon>
        <taxon>Vanilla</taxon>
    </lineage>
</organism>
<dbReference type="EMBL" id="JADCNL010000006">
    <property type="protein sequence ID" value="KAG0475909.1"/>
    <property type="molecule type" value="Genomic_DNA"/>
</dbReference>
<gene>
    <name evidence="4" type="ORF">HPP92_012750</name>
</gene>
<dbReference type="FunFam" id="3.30.70.330:FF:001402">
    <property type="entry name" value="Terminal EAR1-like 1"/>
    <property type="match status" value="1"/>
</dbReference>
<feature type="domain" description="RRM" evidence="3">
    <location>
        <begin position="60"/>
        <end position="130"/>
    </location>
</feature>
<dbReference type="AlphaFoldDB" id="A0A835QNN2"/>
<proteinExistence type="predicted"/>
<keyword evidence="1" id="KW-0694">RNA-binding</keyword>
<dbReference type="GO" id="GO:0003723">
    <property type="term" value="F:RNA binding"/>
    <property type="evidence" value="ECO:0007669"/>
    <property type="project" value="UniProtKB-KW"/>
</dbReference>
<dbReference type="PANTHER" id="PTHR23189">
    <property type="entry name" value="RNA RECOGNITION MOTIF-CONTAINING"/>
    <property type="match status" value="1"/>
</dbReference>
<protein>
    <recommendedName>
        <fullName evidence="3">RRM domain-containing protein</fullName>
    </recommendedName>
</protein>
<dbReference type="SMART" id="SM00360">
    <property type="entry name" value="RRM"/>
    <property type="match status" value="2"/>
</dbReference>
<dbReference type="InterPro" id="IPR034458">
    <property type="entry name" value="EAR1-like_RRM3"/>
</dbReference>
<dbReference type="Gene3D" id="3.30.70.330">
    <property type="match status" value="2"/>
</dbReference>
<dbReference type="InterPro" id="IPR000504">
    <property type="entry name" value="RRM_dom"/>
</dbReference>
<dbReference type="InterPro" id="IPR035979">
    <property type="entry name" value="RBD_domain_sf"/>
</dbReference>
<feature type="domain" description="RRM" evidence="3">
    <location>
        <begin position="179"/>
        <end position="247"/>
    </location>
</feature>
<keyword evidence="5" id="KW-1185">Reference proteome</keyword>
<dbReference type="OrthoDB" id="614573at2759"/>
<evidence type="ECO:0000256" key="1">
    <source>
        <dbReference type="ARBA" id="ARBA00022884"/>
    </source>
</evidence>
<dbReference type="CDD" id="cd12530">
    <property type="entry name" value="RRM3_EAR1_like"/>
    <property type="match status" value="1"/>
</dbReference>
<evidence type="ECO:0000313" key="5">
    <source>
        <dbReference type="Proteomes" id="UP000636800"/>
    </source>
</evidence>
<evidence type="ECO:0000313" key="4">
    <source>
        <dbReference type="EMBL" id="KAG0475909.1"/>
    </source>
</evidence>
<dbReference type="Pfam" id="PF04059">
    <property type="entry name" value="RRM_2"/>
    <property type="match status" value="2"/>
</dbReference>
<dbReference type="InterPro" id="IPR007201">
    <property type="entry name" value="Mei2-like_Rrm_C"/>
</dbReference>
<sequence>MEGGVGNFLDPEALEYYPSSQFGPAPAQIYYPYPPPPLPPAAPCPPWQCTLPEDGEPTREIVLSLLPRHLDKASVIAAMEDFGDVRAVETAALASHGTATVHFYDLRSAVAAVFEIREQHMRQQSRLGRQYGVVPSNWGLVEWPSASDHGYGGVRGVVAGHAVWAQFGSRDLHSANRGALFVFNCDPAVPSAYLAEVFGTAGDVKEVNEVPWKPNQRVLEYFDLRDAVRAQADFNGKEVCGRSLVVEFRRPVGHGRSFQQSRSGGQQRGFVPPPRLKRWPEGSSTKMTGTKGKAVQQSSYGGIKISTSSVAGGSASVCQEDRKGKAATEGATQASLCAPSSPSAAAAKQQPSSKRAWKIHSRKDAEARFQFKEVVVKENSSSSSCSTSRDTRTTVMIKNIPNKYSQKLLLRMLDDHCIRCNEEIGEGVGDDEEDQEPLSAYDFVYLPIDFSNKCNVGYGFVNMTSPEAAVRLYKEYHMQPWEVFNSRKICQVTYARLQGLEALKEHFKNSKFACDTDEYMPVVFVPPRDGKQLTVPVPVGGRGGAGLLPRRGTHMRRGREYTEAGPADAGGASSTTTSTHAPSDHADGADDDRDDDDGRSCGCDETLASDLSQALRHHLSYTSPQD</sequence>
<feature type="compositionally biased region" description="Low complexity" evidence="2">
    <location>
        <begin position="255"/>
        <end position="270"/>
    </location>
</feature>
<evidence type="ECO:0000259" key="3">
    <source>
        <dbReference type="SMART" id="SM00360"/>
    </source>
</evidence>
<dbReference type="SUPFAM" id="SSF54928">
    <property type="entry name" value="RNA-binding domain, RBD"/>
    <property type="match status" value="3"/>
</dbReference>
<feature type="region of interest" description="Disordered" evidence="2">
    <location>
        <begin position="255"/>
        <end position="293"/>
    </location>
</feature>
<dbReference type="Proteomes" id="UP000636800">
    <property type="component" value="Chromosome 6"/>
</dbReference>
<reference evidence="4 5" key="1">
    <citation type="journal article" date="2020" name="Nat. Food">
        <title>A phased Vanilla planifolia genome enables genetic improvement of flavour and production.</title>
        <authorList>
            <person name="Hasing T."/>
            <person name="Tang H."/>
            <person name="Brym M."/>
            <person name="Khazi F."/>
            <person name="Huang T."/>
            <person name="Chambers A.H."/>
        </authorList>
    </citation>
    <scope>NUCLEOTIDE SEQUENCE [LARGE SCALE GENOMIC DNA]</scope>
    <source>
        <tissue evidence="4">Leaf</tissue>
    </source>
</reference>
<feature type="region of interest" description="Disordered" evidence="2">
    <location>
        <begin position="537"/>
        <end position="605"/>
    </location>
</feature>
<name>A0A835QNN2_VANPL</name>
<feature type="compositionally biased region" description="Low complexity" evidence="2">
    <location>
        <begin position="564"/>
        <end position="581"/>
    </location>
</feature>
<accession>A0A835QNN2</accession>
<comment type="caution">
    <text evidence="4">The sequence shown here is derived from an EMBL/GenBank/DDBJ whole genome shotgun (WGS) entry which is preliminary data.</text>
</comment>
<evidence type="ECO:0000256" key="2">
    <source>
        <dbReference type="SAM" id="MobiDB-lite"/>
    </source>
</evidence>
<dbReference type="InterPro" id="IPR012677">
    <property type="entry name" value="Nucleotide-bd_a/b_plait_sf"/>
</dbReference>